<feature type="region of interest" description="Disordered" evidence="14">
    <location>
        <begin position="110"/>
        <end position="139"/>
    </location>
</feature>
<dbReference type="InterPro" id="IPR003111">
    <property type="entry name" value="Lon_prtase_N"/>
</dbReference>
<evidence type="ECO:0000256" key="12">
    <source>
        <dbReference type="PROSITE-ProRule" id="PRU01122"/>
    </source>
</evidence>
<evidence type="ECO:0000256" key="5">
    <source>
        <dbReference type="ARBA" id="ARBA00022825"/>
    </source>
</evidence>
<dbReference type="Gene3D" id="3.40.50.300">
    <property type="entry name" value="P-loop containing nucleotide triphosphate hydrolases"/>
    <property type="match status" value="1"/>
</dbReference>
<dbReference type="InterPro" id="IPR014721">
    <property type="entry name" value="Ribsml_uS5_D2-typ_fold_subgr"/>
</dbReference>
<keyword evidence="8 11" id="KW-0496">Mitochondrion</keyword>
<accession>A0A1J3HT19</accession>
<dbReference type="InterPro" id="IPR046336">
    <property type="entry name" value="Lon_prtase_N_sf"/>
</dbReference>
<dbReference type="CDD" id="cd19500">
    <property type="entry name" value="RecA-like_Lon"/>
    <property type="match status" value="1"/>
</dbReference>
<evidence type="ECO:0000256" key="11">
    <source>
        <dbReference type="HAMAP-Rule" id="MF_03120"/>
    </source>
</evidence>
<evidence type="ECO:0000256" key="8">
    <source>
        <dbReference type="ARBA" id="ARBA00023128"/>
    </source>
</evidence>
<comment type="similarity">
    <text evidence="11 12 13">Belongs to the peptidase S16 family.</text>
</comment>
<dbReference type="FunFam" id="1.20.5.5270:FF:000001">
    <property type="entry name" value="Lon protease homolog, mitochondrial"/>
    <property type="match status" value="1"/>
</dbReference>
<dbReference type="SMART" id="SM00464">
    <property type="entry name" value="LON"/>
    <property type="match status" value="1"/>
</dbReference>
<keyword evidence="3 11" id="KW-0547">Nucleotide-binding</keyword>
<comment type="function">
    <text evidence="10 11">ATP-dependent serine protease that mediates the selective degradation of misfolded, unassembled or oxidatively damaged polypeptides as well as certain short-lived regulatory proteins in the mitochondrial matrix. May also have a chaperone function in the assembly of inner membrane protein complexes. Participates in the regulation of mitochondrial gene expression and in the maintenance of the integrity of the mitochondrial genome. Binds to mitochondrial DNA in a site-specific manner.</text>
</comment>
<dbReference type="FunFam" id="1.10.8.60:FF:000080">
    <property type="entry name" value="Lon protease homolog, mitochondrial"/>
    <property type="match status" value="1"/>
</dbReference>
<dbReference type="InterPro" id="IPR004815">
    <property type="entry name" value="Lon_bac/euk-typ"/>
</dbReference>
<dbReference type="EC" id="3.4.21.53" evidence="11"/>
<dbReference type="AlphaFoldDB" id="A0A1J3HT19"/>
<feature type="domain" description="Lon N-terminal" evidence="16">
    <location>
        <begin position="149"/>
        <end position="358"/>
    </location>
</feature>
<keyword evidence="6 11" id="KW-0067">ATP-binding</keyword>
<gene>
    <name evidence="17" type="ORF">LE_TR7369_c0_g1_i1_g.25946</name>
</gene>
<dbReference type="Pfam" id="PF00004">
    <property type="entry name" value="AAA"/>
    <property type="match status" value="1"/>
</dbReference>
<dbReference type="Gene3D" id="2.30.130.40">
    <property type="entry name" value="LON domain-like"/>
    <property type="match status" value="1"/>
</dbReference>
<evidence type="ECO:0000256" key="13">
    <source>
        <dbReference type="RuleBase" id="RU000591"/>
    </source>
</evidence>
<evidence type="ECO:0000256" key="1">
    <source>
        <dbReference type="ARBA" id="ARBA00004305"/>
    </source>
</evidence>
<evidence type="ECO:0000313" key="17">
    <source>
        <dbReference type="EMBL" id="JAU69988.1"/>
    </source>
</evidence>
<evidence type="ECO:0000256" key="2">
    <source>
        <dbReference type="ARBA" id="ARBA00022670"/>
    </source>
</evidence>
<dbReference type="FunFam" id="3.40.50.300:FF:000021">
    <property type="entry name" value="Lon protease homolog"/>
    <property type="match status" value="1"/>
</dbReference>
<evidence type="ECO:0000259" key="16">
    <source>
        <dbReference type="PROSITE" id="PS51787"/>
    </source>
</evidence>
<dbReference type="SUPFAM" id="SSF54211">
    <property type="entry name" value="Ribosomal protein S5 domain 2-like"/>
    <property type="match status" value="1"/>
</dbReference>
<dbReference type="InterPro" id="IPR020568">
    <property type="entry name" value="Ribosomal_Su5_D2-typ_SF"/>
</dbReference>
<keyword evidence="5 11" id="KW-0720">Serine protease</keyword>
<dbReference type="Pfam" id="PF02190">
    <property type="entry name" value="LON_substr_bdg"/>
    <property type="match status" value="1"/>
</dbReference>
<dbReference type="Gene3D" id="1.20.5.5270">
    <property type="match status" value="1"/>
</dbReference>
<dbReference type="FunFam" id="2.30.130.40:FF:000007">
    <property type="entry name" value="Lon protease homolog, mitochondrial"/>
    <property type="match status" value="1"/>
</dbReference>
<keyword evidence="2 11" id="KW-0645">Protease</keyword>
<feature type="domain" description="Lon proteolytic" evidence="15">
    <location>
        <begin position="794"/>
        <end position="978"/>
    </location>
</feature>
<dbReference type="PRINTS" id="PR00830">
    <property type="entry name" value="ENDOLAPTASE"/>
</dbReference>
<dbReference type="FunFam" id="3.30.230.10:FF:000015">
    <property type="entry name" value="Lon protease homolog, mitochondrial"/>
    <property type="match status" value="1"/>
</dbReference>
<dbReference type="PROSITE" id="PS01046">
    <property type="entry name" value="LON_SER"/>
    <property type="match status" value="1"/>
</dbReference>
<dbReference type="GO" id="GO:0004252">
    <property type="term" value="F:serine-type endopeptidase activity"/>
    <property type="evidence" value="ECO:0007669"/>
    <property type="project" value="UniProtKB-UniRule"/>
</dbReference>
<dbReference type="SMART" id="SM00382">
    <property type="entry name" value="AAA"/>
    <property type="match status" value="1"/>
</dbReference>
<dbReference type="InterPro" id="IPR015947">
    <property type="entry name" value="PUA-like_sf"/>
</dbReference>
<dbReference type="GO" id="GO:0005524">
    <property type="term" value="F:ATP binding"/>
    <property type="evidence" value="ECO:0007669"/>
    <property type="project" value="UniProtKB-UniRule"/>
</dbReference>
<dbReference type="InterPro" id="IPR054594">
    <property type="entry name" value="Lon_lid"/>
</dbReference>
<dbReference type="SUPFAM" id="SSF88697">
    <property type="entry name" value="PUA domain-like"/>
    <property type="match status" value="1"/>
</dbReference>
<dbReference type="InterPro" id="IPR003959">
    <property type="entry name" value="ATPase_AAA_core"/>
</dbReference>
<dbReference type="GO" id="GO:0003697">
    <property type="term" value="F:single-stranded DNA binding"/>
    <property type="evidence" value="ECO:0007669"/>
    <property type="project" value="TreeGrafter"/>
</dbReference>
<dbReference type="InterPro" id="IPR003593">
    <property type="entry name" value="AAA+_ATPase"/>
</dbReference>
<evidence type="ECO:0000256" key="4">
    <source>
        <dbReference type="ARBA" id="ARBA00022801"/>
    </source>
</evidence>
<feature type="active site" evidence="11 12">
    <location>
        <position position="884"/>
    </location>
</feature>
<dbReference type="GO" id="GO:0016887">
    <property type="term" value="F:ATP hydrolysis activity"/>
    <property type="evidence" value="ECO:0007669"/>
    <property type="project" value="UniProtKB-UniRule"/>
</dbReference>
<dbReference type="GO" id="GO:0007005">
    <property type="term" value="P:mitochondrion organization"/>
    <property type="evidence" value="ECO:0007669"/>
    <property type="project" value="TreeGrafter"/>
</dbReference>
<dbReference type="GO" id="GO:0051131">
    <property type="term" value="P:chaperone-mediated protein complex assembly"/>
    <property type="evidence" value="ECO:0007669"/>
    <property type="project" value="UniProtKB-UniRule"/>
</dbReference>
<dbReference type="GO" id="GO:0043565">
    <property type="term" value="F:sequence-specific DNA binding"/>
    <property type="evidence" value="ECO:0007669"/>
    <property type="project" value="UniProtKB-UniRule"/>
</dbReference>
<evidence type="ECO:0000256" key="3">
    <source>
        <dbReference type="ARBA" id="ARBA00022741"/>
    </source>
</evidence>
<dbReference type="PROSITE" id="PS51786">
    <property type="entry name" value="LON_PROTEOLYTIC"/>
    <property type="match status" value="1"/>
</dbReference>
<dbReference type="PANTHER" id="PTHR43718">
    <property type="entry name" value="LON PROTEASE"/>
    <property type="match status" value="1"/>
</dbReference>
<dbReference type="InterPro" id="IPR027417">
    <property type="entry name" value="P-loop_NTPase"/>
</dbReference>
<dbReference type="GO" id="GO:0070407">
    <property type="term" value="P:oxidation-dependent protein catabolic process"/>
    <property type="evidence" value="ECO:0007669"/>
    <property type="project" value="UniProtKB-UniRule"/>
</dbReference>
<evidence type="ECO:0000256" key="6">
    <source>
        <dbReference type="ARBA" id="ARBA00022840"/>
    </source>
</evidence>
<dbReference type="GO" id="GO:0006515">
    <property type="term" value="P:protein quality control for misfolded or incompletely synthesized proteins"/>
    <property type="evidence" value="ECO:0007669"/>
    <property type="project" value="UniProtKB-UniRule"/>
</dbReference>
<dbReference type="Gene3D" id="3.30.230.10">
    <property type="match status" value="1"/>
</dbReference>
<keyword evidence="4 11" id="KW-0378">Hydrolase</keyword>
<proteinExistence type="inferred from homology"/>
<dbReference type="EMBL" id="GEVL01007353">
    <property type="protein sequence ID" value="JAU69988.1"/>
    <property type="molecule type" value="Transcribed_RNA"/>
</dbReference>
<dbReference type="Pfam" id="PF22667">
    <property type="entry name" value="Lon_lid"/>
    <property type="match status" value="1"/>
</dbReference>
<sequence>MKGFDTNLRLQASSSPALEFSNGFLPKRQGVINLNFSNCYPRSSSPTMLKLFSSTASRAHHLTPAIRAGSRSVESPLFKALSQLTGLNRRSTSLGQRVFFCSEPTDGASDAEAAAEAEAKAAESDSEADSKSSSAIVPTNPRPEDCLTVLALPVPHRPLFPGFYMPIYVKDPKVLAALQESRRRQAPYAGAFLLKDDPSTDSSSSTDVEKSISELKGKNLLNRLHEVGTLAQISSIQGDQVILVGHRRLRITEMVSEEPLTVKVDHIKDKPFDMDDDVIKATSFEVISTLRDVLKTSSLWRDHVQTYTQHIGDFTYPRLADFGAAICGANRHQAQAVLEELDIHKRLRLTLELMKKEMEISKIQESIAKAIEEKISGEQRRYLLNEQLKAIKKELGVETDDKSALSAKFKERIEPNKEKIPAHILQVIEEELTKLQLLEASSSEFNVTRNYLDWLTILPWGNYSDENFDVVRAQHILDEDHYGLSDVKERILEFIAVGRLRGTSQGKIICLSGPPGVGKTSIGRSIARALNRKFFRFSVGGLADVAEIKGHRRTYVGAMPGKMVQCLKSVGTANPLVLIDEIDKLGRGHAGDPASALLELLDPEQNANFLDHYLDVTIDLSKVLFVCTANVIDMIPNPLLDRMEVITIAGYITDEKVHIARDYLEKTARGDCGIKPEQVEVSDAALLSLIENYCREAGVRNLQKQIEKIYRKIALKLVREGAVPEEPAVANDTEEAEIVTKLDLESPETQVVEENPEESKEETQIRVEKVMIDESNLVNYVGKPVFHAEKIYEPTPVGVVMGLAWTSMGGSTLYIETTVVEEGEGKGGLNMTGQLGDVMKESAQIAHTVARKIMLAKEPENQFFANSKLHLHVPAGATPKDGPSAGCTMITSLLSLATKKPVKKDLAMTGEVTLTGRILPIGGVKEKAIAARRSQVKTIIFPEANRRDFDELAENVKEGLDVHFVDDYEKIFELAFQQD</sequence>
<dbReference type="SUPFAM" id="SSF52540">
    <property type="entry name" value="P-loop containing nucleoside triphosphate hydrolases"/>
    <property type="match status" value="1"/>
</dbReference>
<keyword evidence="7 11" id="KW-0238">DNA-binding</keyword>
<dbReference type="FunFam" id="1.20.58.1480:FF:000006">
    <property type="entry name" value="Lon protease homolog, mitochondrial"/>
    <property type="match status" value="1"/>
</dbReference>
<evidence type="ECO:0000256" key="9">
    <source>
        <dbReference type="ARBA" id="ARBA00050665"/>
    </source>
</evidence>
<evidence type="ECO:0000256" key="7">
    <source>
        <dbReference type="ARBA" id="ARBA00023125"/>
    </source>
</evidence>
<evidence type="ECO:0000256" key="10">
    <source>
        <dbReference type="ARBA" id="ARBA00058071"/>
    </source>
</evidence>
<feature type="binding site" evidence="11">
    <location>
        <begin position="513"/>
        <end position="520"/>
    </location>
    <ligand>
        <name>ATP</name>
        <dbReference type="ChEBI" id="CHEBI:30616"/>
    </ligand>
</feature>
<dbReference type="Gene3D" id="1.20.58.1480">
    <property type="match status" value="1"/>
</dbReference>
<dbReference type="GO" id="GO:0005759">
    <property type="term" value="C:mitochondrial matrix"/>
    <property type="evidence" value="ECO:0007669"/>
    <property type="project" value="UniProtKB-SubCell"/>
</dbReference>
<dbReference type="GO" id="GO:0004176">
    <property type="term" value="F:ATP-dependent peptidase activity"/>
    <property type="evidence" value="ECO:0007669"/>
    <property type="project" value="UniProtKB-UniRule"/>
</dbReference>
<dbReference type="Pfam" id="PF05362">
    <property type="entry name" value="Lon_C"/>
    <property type="match status" value="1"/>
</dbReference>
<dbReference type="InterPro" id="IPR027503">
    <property type="entry name" value="Lonm_euk"/>
</dbReference>
<evidence type="ECO:0000259" key="15">
    <source>
        <dbReference type="PROSITE" id="PS51786"/>
    </source>
</evidence>
<name>A0A1J3HT19_NOCCA</name>
<feature type="active site" evidence="11 12">
    <location>
        <position position="927"/>
    </location>
</feature>
<comment type="subcellular location">
    <subcellularLocation>
        <location evidence="1 11">Mitochondrion matrix</location>
    </subcellularLocation>
</comment>
<dbReference type="PROSITE" id="PS51787">
    <property type="entry name" value="LON_N"/>
    <property type="match status" value="1"/>
</dbReference>
<dbReference type="PANTHER" id="PTHR43718:SF2">
    <property type="entry name" value="LON PROTEASE HOMOLOG, MITOCHONDRIAL"/>
    <property type="match status" value="1"/>
</dbReference>
<dbReference type="NCBIfam" id="TIGR00763">
    <property type="entry name" value="lon"/>
    <property type="match status" value="1"/>
</dbReference>
<dbReference type="InterPro" id="IPR008268">
    <property type="entry name" value="Peptidase_S16_AS"/>
</dbReference>
<organism evidence="17">
    <name type="scientific">Noccaea caerulescens</name>
    <name type="common">Alpine penny-cress</name>
    <name type="synonym">Thlaspi caerulescens</name>
    <dbReference type="NCBI Taxonomy" id="107243"/>
    <lineage>
        <taxon>Eukaryota</taxon>
        <taxon>Viridiplantae</taxon>
        <taxon>Streptophyta</taxon>
        <taxon>Embryophyta</taxon>
        <taxon>Tracheophyta</taxon>
        <taxon>Spermatophyta</taxon>
        <taxon>Magnoliopsida</taxon>
        <taxon>eudicotyledons</taxon>
        <taxon>Gunneridae</taxon>
        <taxon>Pentapetalae</taxon>
        <taxon>rosids</taxon>
        <taxon>malvids</taxon>
        <taxon>Brassicales</taxon>
        <taxon>Brassicaceae</taxon>
        <taxon>Coluteocarpeae</taxon>
        <taxon>Noccaea</taxon>
    </lineage>
</organism>
<dbReference type="GO" id="GO:0034599">
    <property type="term" value="P:cellular response to oxidative stress"/>
    <property type="evidence" value="ECO:0007669"/>
    <property type="project" value="UniProtKB-UniRule"/>
</dbReference>
<dbReference type="Gene3D" id="1.10.8.60">
    <property type="match status" value="1"/>
</dbReference>
<protein>
    <recommendedName>
        <fullName evidence="11">Lon protease homolog, mitochondrial</fullName>
        <ecNumber evidence="11">3.4.21.53</ecNumber>
    </recommendedName>
</protein>
<reference evidence="17" key="1">
    <citation type="submission" date="2016-07" db="EMBL/GenBank/DDBJ databases">
        <title>De novo transcriptome assembly of four accessions of the metal hyperaccumulator plant Noccaea caerulescens.</title>
        <authorList>
            <person name="Blande D."/>
            <person name="Halimaa P."/>
            <person name="Tervahauta A.I."/>
            <person name="Aarts M.G."/>
            <person name="Karenlampi S.O."/>
        </authorList>
    </citation>
    <scope>NUCLEOTIDE SEQUENCE</scope>
</reference>
<dbReference type="InterPro" id="IPR027065">
    <property type="entry name" value="Lon_Prtase"/>
</dbReference>
<comment type="catalytic activity">
    <reaction evidence="9 11">
        <text>Hydrolysis of proteins in presence of ATP.</text>
        <dbReference type="EC" id="3.4.21.53"/>
    </reaction>
</comment>
<dbReference type="HAMAP" id="MF_03120">
    <property type="entry name" value="lonm_euk"/>
    <property type="match status" value="1"/>
</dbReference>
<evidence type="ECO:0000256" key="14">
    <source>
        <dbReference type="SAM" id="MobiDB-lite"/>
    </source>
</evidence>
<dbReference type="InterPro" id="IPR008269">
    <property type="entry name" value="Lon_proteolytic"/>
</dbReference>
<comment type="subunit">
    <text evidence="11">Homohexamer or homoheptamer. Organized in a ring with a central cavity.</text>
</comment>